<dbReference type="Gene3D" id="3.90.1140.10">
    <property type="entry name" value="Cyclic phosphodiesterase"/>
    <property type="match status" value="1"/>
</dbReference>
<comment type="caution">
    <text evidence="1">The sequence shown here is derived from an EMBL/GenBank/DDBJ whole genome shotgun (WGS) entry which is preliminary data.</text>
</comment>
<sequence length="209" mass="23212">MTSSEHMSNHWWWRPGWSAGRRFYTWHLVFDGQSDVHRFADQYRTALVGADGLDLIPDRWLHLTMQGVNFVDEVDEADVDLIVEAARARLAAVPAFDLTLSAPVLDPEAVLVPVHPQDPVRTVRAALRAAIGDVLPEVPEKAEGFRPHVSLAYSNSDGPADVISEALALASVEPATARIESAELIVLHRDNRMYEWEPYARVTLGKPGT</sequence>
<dbReference type="Pfam" id="PF13563">
    <property type="entry name" value="2_5_RNA_ligase2"/>
    <property type="match status" value="1"/>
</dbReference>
<reference evidence="1 2" key="1">
    <citation type="journal article" date="2019" name="Int. J. Syst. Evol. Microbiol.">
        <title>The Global Catalogue of Microorganisms (GCM) 10K type strain sequencing project: providing services to taxonomists for standard genome sequencing and annotation.</title>
        <authorList>
            <consortium name="The Broad Institute Genomics Platform"/>
            <consortium name="The Broad Institute Genome Sequencing Center for Infectious Disease"/>
            <person name="Wu L."/>
            <person name="Ma J."/>
        </authorList>
    </citation>
    <scope>NUCLEOTIDE SEQUENCE [LARGE SCALE GENOMIC DNA]</scope>
    <source>
        <strain evidence="1 2">JCM 12696</strain>
    </source>
</reference>
<dbReference type="RefSeq" id="WP_344279644.1">
    <property type="nucleotide sequence ID" value="NZ_BAAAKV010000042.1"/>
</dbReference>
<gene>
    <name evidence="1" type="ORF">GCM10009654_45120</name>
</gene>
<evidence type="ECO:0008006" key="3">
    <source>
        <dbReference type="Google" id="ProtNLM"/>
    </source>
</evidence>
<accession>A0ABN1UZ43</accession>
<protein>
    <recommendedName>
        <fullName evidence="3">2'-5' RNA ligase family protein</fullName>
    </recommendedName>
</protein>
<name>A0ABN1UZ43_9ACTN</name>
<organism evidence="1 2">
    <name type="scientific">Streptomyces hebeiensis</name>
    <dbReference type="NCBI Taxonomy" id="229486"/>
    <lineage>
        <taxon>Bacteria</taxon>
        <taxon>Bacillati</taxon>
        <taxon>Actinomycetota</taxon>
        <taxon>Actinomycetes</taxon>
        <taxon>Kitasatosporales</taxon>
        <taxon>Streptomycetaceae</taxon>
        <taxon>Streptomyces</taxon>
    </lineage>
</organism>
<evidence type="ECO:0000313" key="1">
    <source>
        <dbReference type="EMBL" id="GAA1182784.1"/>
    </source>
</evidence>
<dbReference type="EMBL" id="BAAAKV010000042">
    <property type="protein sequence ID" value="GAA1182784.1"/>
    <property type="molecule type" value="Genomic_DNA"/>
</dbReference>
<evidence type="ECO:0000313" key="2">
    <source>
        <dbReference type="Proteomes" id="UP001501371"/>
    </source>
</evidence>
<dbReference type="InterPro" id="IPR009097">
    <property type="entry name" value="Cyclic_Pdiesterase"/>
</dbReference>
<dbReference type="Proteomes" id="UP001501371">
    <property type="component" value="Unassembled WGS sequence"/>
</dbReference>
<keyword evidence="2" id="KW-1185">Reference proteome</keyword>
<proteinExistence type="predicted"/>
<dbReference type="SUPFAM" id="SSF55144">
    <property type="entry name" value="LigT-like"/>
    <property type="match status" value="1"/>
</dbReference>